<dbReference type="GO" id="GO:0003677">
    <property type="term" value="F:DNA binding"/>
    <property type="evidence" value="ECO:0007669"/>
    <property type="project" value="UniProtKB-UniRule"/>
</dbReference>
<dbReference type="InterPro" id="IPR044068">
    <property type="entry name" value="CB"/>
</dbReference>
<reference evidence="8 9" key="1">
    <citation type="journal article" date="2018" name="Genome Announc.">
        <title>Genome Sequence of Geothermobacter sp. HR-1 Iron Reducer from the Loihi Seamount.</title>
        <authorList>
            <person name="Smith H."/>
            <person name="Abuyen K."/>
            <person name="Tremblay J."/>
            <person name="Savalia P."/>
            <person name="Perez-Rodriguez I."/>
            <person name="Emerson D."/>
            <person name="Tully B."/>
            <person name="Amend J."/>
        </authorList>
    </citation>
    <scope>NUCLEOTIDE SEQUENCE [LARGE SCALE GENOMIC DNA]</scope>
    <source>
        <strain evidence="8 9">HR-1</strain>
    </source>
</reference>
<dbReference type="Proteomes" id="UP000236340">
    <property type="component" value="Unassembled WGS sequence"/>
</dbReference>
<gene>
    <name evidence="8" type="ORF">C2E25_10300</name>
</gene>
<dbReference type="Pfam" id="PF13495">
    <property type="entry name" value="Phage_int_SAM_4"/>
    <property type="match status" value="1"/>
</dbReference>
<evidence type="ECO:0000259" key="7">
    <source>
        <dbReference type="PROSITE" id="PS51900"/>
    </source>
</evidence>
<dbReference type="Pfam" id="PF00589">
    <property type="entry name" value="Phage_integrase"/>
    <property type="match status" value="1"/>
</dbReference>
<keyword evidence="2" id="KW-0229">DNA integration</keyword>
<dbReference type="InterPro" id="IPR002104">
    <property type="entry name" value="Integrase_catalytic"/>
</dbReference>
<dbReference type="Gene3D" id="1.10.443.10">
    <property type="entry name" value="Intergrase catalytic core"/>
    <property type="match status" value="1"/>
</dbReference>
<evidence type="ECO:0000256" key="4">
    <source>
        <dbReference type="ARBA" id="ARBA00023172"/>
    </source>
</evidence>
<evidence type="ECO:0000313" key="9">
    <source>
        <dbReference type="Proteomes" id="UP000236340"/>
    </source>
</evidence>
<evidence type="ECO:0000256" key="2">
    <source>
        <dbReference type="ARBA" id="ARBA00022908"/>
    </source>
</evidence>
<dbReference type="PANTHER" id="PTHR30349">
    <property type="entry name" value="PHAGE INTEGRASE-RELATED"/>
    <property type="match status" value="1"/>
</dbReference>
<sequence>MLLYDYLGLPRRPGDHQAALPPVKPYRRMPIAEDASWLVAVRQELRLRHYSKRTEEAYLSWMKAYLGHSGDEDPGKLGAEEVRAFLTYLADKREVSANTQKQALNALVFLYEQVLKQPLEEDLDFARAKRARKLPVVLSRSEVAALLAELEGTTGLICRLLYGAGLRLMEGLRLRVKDLDFDQGQLHVRDGKGGKDRVTVLPGQLVAPLREHLERVRNLHQRDLAAGLGAVWMPPALARKYPNACREWGWQYVFPAQALSVEPRSLATRRHHVHESAIQKALRQAARRAAIAKPVSPHVLRHSFATHLLESGYDIRTVQELLGHADVKTTMIYTHVLNKPGLAVKSPLD</sequence>
<dbReference type="AlphaFoldDB" id="A0A2K2H987"/>
<evidence type="ECO:0000256" key="1">
    <source>
        <dbReference type="ARBA" id="ARBA00008857"/>
    </source>
</evidence>
<keyword evidence="4" id="KW-0233">DNA recombination</keyword>
<organism evidence="8 9">
    <name type="scientific">Geothermobacter hydrogeniphilus</name>
    <dbReference type="NCBI Taxonomy" id="1969733"/>
    <lineage>
        <taxon>Bacteria</taxon>
        <taxon>Pseudomonadati</taxon>
        <taxon>Thermodesulfobacteriota</taxon>
        <taxon>Desulfuromonadia</taxon>
        <taxon>Desulfuromonadales</taxon>
        <taxon>Geothermobacteraceae</taxon>
        <taxon>Geothermobacter</taxon>
    </lineage>
</organism>
<name>A0A2K2H987_9BACT</name>
<dbReference type="GO" id="GO:0015074">
    <property type="term" value="P:DNA integration"/>
    <property type="evidence" value="ECO:0007669"/>
    <property type="project" value="UniProtKB-KW"/>
</dbReference>
<dbReference type="PANTHER" id="PTHR30349:SF64">
    <property type="entry name" value="PROPHAGE INTEGRASE INTD-RELATED"/>
    <property type="match status" value="1"/>
</dbReference>
<accession>A0A2K2H987</accession>
<feature type="domain" description="Core-binding (CB)" evidence="7">
    <location>
        <begin position="32"/>
        <end position="115"/>
    </location>
</feature>
<dbReference type="NCBIfam" id="TIGR02249">
    <property type="entry name" value="integrase_gron"/>
    <property type="match status" value="1"/>
</dbReference>
<dbReference type="InterPro" id="IPR050090">
    <property type="entry name" value="Tyrosine_recombinase_XerCD"/>
</dbReference>
<dbReference type="Gene3D" id="1.10.150.130">
    <property type="match status" value="1"/>
</dbReference>
<protein>
    <submittedName>
        <fullName evidence="8">Integron integrase</fullName>
    </submittedName>
</protein>
<evidence type="ECO:0000256" key="3">
    <source>
        <dbReference type="ARBA" id="ARBA00023125"/>
    </source>
</evidence>
<comment type="similarity">
    <text evidence="1">Belongs to the 'phage' integrase family.</text>
</comment>
<dbReference type="InterPro" id="IPR011010">
    <property type="entry name" value="DNA_brk_join_enz"/>
</dbReference>
<dbReference type="SUPFAM" id="SSF56349">
    <property type="entry name" value="DNA breaking-rejoining enzymes"/>
    <property type="match status" value="1"/>
</dbReference>
<dbReference type="PROSITE" id="PS51898">
    <property type="entry name" value="TYR_RECOMBINASE"/>
    <property type="match status" value="1"/>
</dbReference>
<dbReference type="GO" id="GO:0006310">
    <property type="term" value="P:DNA recombination"/>
    <property type="evidence" value="ECO:0007669"/>
    <property type="project" value="UniProtKB-KW"/>
</dbReference>
<dbReference type="PROSITE" id="PS51900">
    <property type="entry name" value="CB"/>
    <property type="match status" value="1"/>
</dbReference>
<evidence type="ECO:0000256" key="5">
    <source>
        <dbReference type="PROSITE-ProRule" id="PRU01248"/>
    </source>
</evidence>
<feature type="domain" description="Tyr recombinase" evidence="6">
    <location>
        <begin position="133"/>
        <end position="346"/>
    </location>
</feature>
<dbReference type="InterPro" id="IPR013762">
    <property type="entry name" value="Integrase-like_cat_sf"/>
</dbReference>
<evidence type="ECO:0000313" key="8">
    <source>
        <dbReference type="EMBL" id="PNU19866.1"/>
    </source>
</evidence>
<proteinExistence type="inferred from homology"/>
<dbReference type="InterPro" id="IPR011946">
    <property type="entry name" value="Integrase_integron-type"/>
</dbReference>
<evidence type="ECO:0000259" key="6">
    <source>
        <dbReference type="PROSITE" id="PS51898"/>
    </source>
</evidence>
<comment type="caution">
    <text evidence="8">The sequence shown here is derived from an EMBL/GenBank/DDBJ whole genome shotgun (WGS) entry which is preliminary data.</text>
</comment>
<dbReference type="EMBL" id="PPFX01000022">
    <property type="protein sequence ID" value="PNU19866.1"/>
    <property type="molecule type" value="Genomic_DNA"/>
</dbReference>
<dbReference type="InterPro" id="IPR004107">
    <property type="entry name" value="Integrase_SAM-like_N"/>
</dbReference>
<dbReference type="InterPro" id="IPR010998">
    <property type="entry name" value="Integrase_recombinase_N"/>
</dbReference>
<keyword evidence="3 5" id="KW-0238">DNA-binding</keyword>